<dbReference type="RefSeq" id="WP_306709815.1">
    <property type="nucleotide sequence ID" value="NZ_JAUJFI010000136.1"/>
</dbReference>
<dbReference type="InterPro" id="IPR011330">
    <property type="entry name" value="Glyco_hydro/deAcase_b/a-brl"/>
</dbReference>
<organism evidence="1 2">
    <name type="scientific">Azospirillum isscasi</name>
    <dbReference type="NCBI Taxonomy" id="3053926"/>
    <lineage>
        <taxon>Bacteria</taxon>
        <taxon>Pseudomonadati</taxon>
        <taxon>Pseudomonadota</taxon>
        <taxon>Alphaproteobacteria</taxon>
        <taxon>Rhodospirillales</taxon>
        <taxon>Azospirillaceae</taxon>
        <taxon>Azospirillum</taxon>
    </lineage>
</organism>
<comment type="caution">
    <text evidence="1">The sequence shown here is derived from an EMBL/GenBank/DDBJ whole genome shotgun (WGS) entry which is preliminary data.</text>
</comment>
<name>A0ABU0WM85_9PROT</name>
<gene>
    <name evidence="1" type="ORF">QSG27_21790</name>
</gene>
<keyword evidence="2" id="KW-1185">Reference proteome</keyword>
<evidence type="ECO:0000313" key="1">
    <source>
        <dbReference type="EMBL" id="MDQ2105346.1"/>
    </source>
</evidence>
<dbReference type="SUPFAM" id="SSF88713">
    <property type="entry name" value="Glycoside hydrolase/deacetylase"/>
    <property type="match status" value="1"/>
</dbReference>
<accession>A0ABU0WM85</accession>
<evidence type="ECO:0008006" key="3">
    <source>
        <dbReference type="Google" id="ProtNLM"/>
    </source>
</evidence>
<sequence>MAAVSRYCRPGGASLLLELPVPTAQWAETAMPPRLVAVPMPGWAADLGVPEAENGLLVPEDAIVPGDGALWRRTAWFSAVAWFLHGQAERAHEAVSGPIHSYRLRLGGWDDRLWDRAWVNRIALFLRRWAARRAGAGEAALFGPLPDADIILTHDLDAIRKTSAIRIKQAAFHLFNAVRALGRGKPGEGLRRLGCALRFAAGPNDEAGLDSLATLVARHGMTARLHVHGGGGKGRRISRWLLDPAYDPMALPLASTLRDLAARGWDIGLHPSFHAWTDRNALIAERERVEQALDAPVTACRQHWLRFSWAATWAAQAGAGLRTDTTLGFNDRSGFRNGAALAVQPWDCAAAAPLPIVAMPLVLMDSHLFDYALLESAGRHAAIDRWIGEIRAVRGIASVLWHPHTLGRDYGWRPEFEALLTQLSGLNRGAVG</sequence>
<protein>
    <recommendedName>
        <fullName evidence="3">Polysaccharide deacetylase</fullName>
    </recommendedName>
</protein>
<proteinExistence type="predicted"/>
<evidence type="ECO:0000313" key="2">
    <source>
        <dbReference type="Proteomes" id="UP001227317"/>
    </source>
</evidence>
<dbReference type="Gene3D" id="3.20.20.370">
    <property type="entry name" value="Glycoside hydrolase/deacetylase"/>
    <property type="match status" value="1"/>
</dbReference>
<reference evidence="1 2" key="1">
    <citation type="submission" date="2023-06" db="EMBL/GenBank/DDBJ databases">
        <title>Azospirillum isscasensis sp.nov, a bacterium isolated from rhizosphere soil of rice.</title>
        <authorList>
            <person name="Wang H."/>
        </authorList>
    </citation>
    <scope>NUCLEOTIDE SEQUENCE [LARGE SCALE GENOMIC DNA]</scope>
    <source>
        <strain evidence="1 2">C340-1</strain>
    </source>
</reference>
<dbReference type="EMBL" id="JAUJFI010000136">
    <property type="protein sequence ID" value="MDQ2105346.1"/>
    <property type="molecule type" value="Genomic_DNA"/>
</dbReference>
<dbReference type="Proteomes" id="UP001227317">
    <property type="component" value="Unassembled WGS sequence"/>
</dbReference>